<evidence type="ECO:0000256" key="6">
    <source>
        <dbReference type="ARBA" id="ARBA00022989"/>
    </source>
</evidence>
<keyword evidence="2" id="KW-0813">Transport</keyword>
<dbReference type="Proteomes" id="UP001143981">
    <property type="component" value="Unassembled WGS sequence"/>
</dbReference>
<keyword evidence="8" id="KW-0732">Signal</keyword>
<keyword evidence="7" id="KW-0472">Membrane</keyword>
<dbReference type="PROSITE" id="PS50893">
    <property type="entry name" value="ABC_TRANSPORTER_2"/>
    <property type="match status" value="1"/>
</dbReference>
<evidence type="ECO:0000256" key="4">
    <source>
        <dbReference type="ARBA" id="ARBA00022741"/>
    </source>
</evidence>
<evidence type="ECO:0000256" key="1">
    <source>
        <dbReference type="ARBA" id="ARBA00004141"/>
    </source>
</evidence>
<evidence type="ECO:0000256" key="3">
    <source>
        <dbReference type="ARBA" id="ARBA00022692"/>
    </source>
</evidence>
<dbReference type="EMBL" id="JANBOI010002888">
    <property type="protein sequence ID" value="KAJ1719470.1"/>
    <property type="molecule type" value="Genomic_DNA"/>
</dbReference>
<evidence type="ECO:0000313" key="10">
    <source>
        <dbReference type="EMBL" id="KAJ1719470.1"/>
    </source>
</evidence>
<keyword evidence="3" id="KW-0812">Transmembrane</keyword>
<dbReference type="GO" id="GO:0042626">
    <property type="term" value="F:ATPase-coupled transmembrane transporter activity"/>
    <property type="evidence" value="ECO:0007669"/>
    <property type="project" value="TreeGrafter"/>
</dbReference>
<dbReference type="InterPro" id="IPR027417">
    <property type="entry name" value="P-loop_NTPase"/>
</dbReference>
<dbReference type="CDD" id="cd03244">
    <property type="entry name" value="ABCC_MRP_domain2"/>
    <property type="match status" value="1"/>
</dbReference>
<dbReference type="GO" id="GO:0016020">
    <property type="term" value="C:membrane"/>
    <property type="evidence" value="ECO:0007669"/>
    <property type="project" value="UniProtKB-SubCell"/>
</dbReference>
<dbReference type="PANTHER" id="PTHR24223">
    <property type="entry name" value="ATP-BINDING CASSETTE SUB-FAMILY C"/>
    <property type="match status" value="1"/>
</dbReference>
<dbReference type="FunFam" id="3.40.50.300:FF:000565">
    <property type="entry name" value="ABC bile acid transporter"/>
    <property type="match status" value="1"/>
</dbReference>
<comment type="caution">
    <text evidence="10">The sequence shown here is derived from an EMBL/GenBank/DDBJ whole genome shotgun (WGS) entry which is preliminary data.</text>
</comment>
<protein>
    <recommendedName>
        <fullName evidence="9">ABC transporter domain-containing protein</fullName>
    </recommendedName>
</protein>
<evidence type="ECO:0000313" key="11">
    <source>
        <dbReference type="Proteomes" id="UP001143981"/>
    </source>
</evidence>
<dbReference type="GO" id="GO:0005524">
    <property type="term" value="F:ATP binding"/>
    <property type="evidence" value="ECO:0007669"/>
    <property type="project" value="UniProtKB-KW"/>
</dbReference>
<evidence type="ECO:0000256" key="2">
    <source>
        <dbReference type="ARBA" id="ARBA00022448"/>
    </source>
</evidence>
<comment type="subcellular location">
    <subcellularLocation>
        <location evidence="1">Membrane</location>
        <topology evidence="1">Multi-pass membrane protein</topology>
    </subcellularLocation>
</comment>
<dbReference type="InterPro" id="IPR050173">
    <property type="entry name" value="ABC_transporter_C-like"/>
</dbReference>
<keyword evidence="5" id="KW-0067">ATP-binding</keyword>
<dbReference type="InterPro" id="IPR003439">
    <property type="entry name" value="ABC_transporter-like_ATP-bd"/>
</dbReference>
<name>A0A9W8CMT3_9FUNG</name>
<dbReference type="GO" id="GO:0016887">
    <property type="term" value="F:ATP hydrolysis activity"/>
    <property type="evidence" value="ECO:0007669"/>
    <property type="project" value="InterPro"/>
</dbReference>
<dbReference type="SUPFAM" id="SSF52540">
    <property type="entry name" value="P-loop containing nucleoside triphosphate hydrolases"/>
    <property type="match status" value="1"/>
</dbReference>
<keyword evidence="6" id="KW-1133">Transmembrane helix</keyword>
<dbReference type="PROSITE" id="PS00211">
    <property type="entry name" value="ABC_TRANSPORTER_1"/>
    <property type="match status" value="1"/>
</dbReference>
<accession>A0A9W8CMT3</accession>
<dbReference type="SMART" id="SM00382">
    <property type="entry name" value="AAA"/>
    <property type="match status" value="1"/>
</dbReference>
<organism evidence="10 11">
    <name type="scientific">Coemansia biformis</name>
    <dbReference type="NCBI Taxonomy" id="1286918"/>
    <lineage>
        <taxon>Eukaryota</taxon>
        <taxon>Fungi</taxon>
        <taxon>Fungi incertae sedis</taxon>
        <taxon>Zoopagomycota</taxon>
        <taxon>Kickxellomycotina</taxon>
        <taxon>Kickxellomycetes</taxon>
        <taxon>Kickxellales</taxon>
        <taxon>Kickxellaceae</taxon>
        <taxon>Coemansia</taxon>
    </lineage>
</organism>
<dbReference type="InterPro" id="IPR017871">
    <property type="entry name" value="ABC_transporter-like_CS"/>
</dbReference>
<evidence type="ECO:0000256" key="7">
    <source>
        <dbReference type="ARBA" id="ARBA00023136"/>
    </source>
</evidence>
<evidence type="ECO:0000256" key="5">
    <source>
        <dbReference type="ARBA" id="ARBA00022840"/>
    </source>
</evidence>
<evidence type="ECO:0000256" key="8">
    <source>
        <dbReference type="SAM" id="SignalP"/>
    </source>
</evidence>
<dbReference type="AlphaFoldDB" id="A0A9W8CMT3"/>
<sequence length="357" mass="39691">MLLTLSIVLYARWLQIGLGYEVGAGDVDIWIQMCESTFDQIGNLLAGNSRVEENLPFLAKCLTYIESLEKEAPHIIKDRRPDAEWPEAGSIEFRSYGMRYRPELEPALKDVLFSVAGKEKIGVVGRTGSGKSSLIHAILRLVEPASGSISIDGVDISTIGLHDLRSRMCIVPQTPLLFQGSIRENLDPRGEHTDDEIWHAICKAQLKEVVNVPTGEYIALTDYNDPNLHQVDGPWIAGIGLDKWIRRDGTNLSAGQRQLVSLCRALLWCRRILILDEATANIDSETDSVIQRILRTEFANTTVITIAHRLNTVMDSDRILVMDNGTVAEFDTPSNLLARNGYFAQLVASMEFNEATG</sequence>
<reference evidence="10" key="1">
    <citation type="submission" date="2022-07" db="EMBL/GenBank/DDBJ databases">
        <title>Phylogenomic reconstructions and comparative analyses of Kickxellomycotina fungi.</title>
        <authorList>
            <person name="Reynolds N.K."/>
            <person name="Stajich J.E."/>
            <person name="Barry K."/>
            <person name="Grigoriev I.V."/>
            <person name="Crous P."/>
            <person name="Smith M.E."/>
        </authorList>
    </citation>
    <scope>NUCLEOTIDE SEQUENCE</scope>
    <source>
        <strain evidence="10">BCRC 34381</strain>
    </source>
</reference>
<evidence type="ECO:0000259" key="9">
    <source>
        <dbReference type="PROSITE" id="PS50893"/>
    </source>
</evidence>
<feature type="chain" id="PRO_5040803244" description="ABC transporter domain-containing protein" evidence="8">
    <location>
        <begin position="20"/>
        <end position="357"/>
    </location>
</feature>
<keyword evidence="4" id="KW-0547">Nucleotide-binding</keyword>
<gene>
    <name evidence="10" type="ORF">LPJ61_006300</name>
</gene>
<feature type="domain" description="ABC transporter" evidence="9">
    <location>
        <begin position="93"/>
        <end position="349"/>
    </location>
</feature>
<dbReference type="InterPro" id="IPR003593">
    <property type="entry name" value="AAA+_ATPase"/>
</dbReference>
<proteinExistence type="predicted"/>
<dbReference type="OrthoDB" id="6500128at2759"/>
<dbReference type="Gene3D" id="3.40.50.300">
    <property type="entry name" value="P-loop containing nucleotide triphosphate hydrolases"/>
    <property type="match status" value="1"/>
</dbReference>
<feature type="signal peptide" evidence="8">
    <location>
        <begin position="1"/>
        <end position="19"/>
    </location>
</feature>
<keyword evidence="11" id="KW-1185">Reference proteome</keyword>
<dbReference type="Pfam" id="PF00005">
    <property type="entry name" value="ABC_tran"/>
    <property type="match status" value="1"/>
</dbReference>